<dbReference type="CDD" id="cd01836">
    <property type="entry name" value="FeeA_FeeB_like"/>
    <property type="match status" value="1"/>
</dbReference>
<keyword evidence="3" id="KW-1185">Reference proteome</keyword>
<gene>
    <name evidence="2" type="ORF">GCM10025780_05240</name>
</gene>
<accession>A0ABP8VKR0</accession>
<dbReference type="SUPFAM" id="SSF52266">
    <property type="entry name" value="SGNH hydrolase"/>
    <property type="match status" value="1"/>
</dbReference>
<dbReference type="EMBL" id="BAABLM010000001">
    <property type="protein sequence ID" value="GAA4666470.1"/>
    <property type="molecule type" value="Genomic_DNA"/>
</dbReference>
<dbReference type="Pfam" id="PF13472">
    <property type="entry name" value="Lipase_GDSL_2"/>
    <property type="match status" value="1"/>
</dbReference>
<protein>
    <recommendedName>
        <fullName evidence="1">SGNH hydrolase-type esterase domain-containing protein</fullName>
    </recommendedName>
</protein>
<reference evidence="3" key="1">
    <citation type="journal article" date="2019" name="Int. J. Syst. Evol. Microbiol.">
        <title>The Global Catalogue of Microorganisms (GCM) 10K type strain sequencing project: providing services to taxonomists for standard genome sequencing and annotation.</title>
        <authorList>
            <consortium name="The Broad Institute Genomics Platform"/>
            <consortium name="The Broad Institute Genome Sequencing Center for Infectious Disease"/>
            <person name="Wu L."/>
            <person name="Ma J."/>
        </authorList>
    </citation>
    <scope>NUCLEOTIDE SEQUENCE [LARGE SCALE GENOMIC DNA]</scope>
    <source>
        <strain evidence="3">JCM 18956</strain>
    </source>
</reference>
<dbReference type="RefSeq" id="WP_345372887.1">
    <property type="nucleotide sequence ID" value="NZ_BAABLM010000001.1"/>
</dbReference>
<evidence type="ECO:0000259" key="1">
    <source>
        <dbReference type="Pfam" id="PF13472"/>
    </source>
</evidence>
<dbReference type="PANTHER" id="PTHR43102">
    <property type="entry name" value="SLR1143 PROTEIN"/>
    <property type="match status" value="1"/>
</dbReference>
<dbReference type="Gene3D" id="3.40.50.1110">
    <property type="entry name" value="SGNH hydrolase"/>
    <property type="match status" value="1"/>
</dbReference>
<evidence type="ECO:0000313" key="2">
    <source>
        <dbReference type="EMBL" id="GAA4666470.1"/>
    </source>
</evidence>
<name>A0ABP8VKR0_9MICO</name>
<proteinExistence type="predicted"/>
<dbReference type="InterPro" id="IPR036514">
    <property type="entry name" value="SGNH_hydro_sf"/>
</dbReference>
<evidence type="ECO:0000313" key="3">
    <source>
        <dbReference type="Proteomes" id="UP001501295"/>
    </source>
</evidence>
<dbReference type="InterPro" id="IPR029016">
    <property type="entry name" value="GAF-like_dom_sf"/>
</dbReference>
<dbReference type="SUPFAM" id="SSF55781">
    <property type="entry name" value="GAF domain-like"/>
    <property type="match status" value="1"/>
</dbReference>
<dbReference type="PANTHER" id="PTHR43102:SF2">
    <property type="entry name" value="GAF DOMAIN-CONTAINING PROTEIN"/>
    <property type="match status" value="1"/>
</dbReference>
<organism evidence="2 3">
    <name type="scientific">Frondihabitans cladoniiphilus</name>
    <dbReference type="NCBI Taxonomy" id="715785"/>
    <lineage>
        <taxon>Bacteria</taxon>
        <taxon>Bacillati</taxon>
        <taxon>Actinomycetota</taxon>
        <taxon>Actinomycetes</taxon>
        <taxon>Micrococcales</taxon>
        <taxon>Microbacteriaceae</taxon>
        <taxon>Frondihabitans</taxon>
    </lineage>
</organism>
<comment type="caution">
    <text evidence="2">The sequence shown here is derived from an EMBL/GenBank/DDBJ whole genome shotgun (WGS) entry which is preliminary data.</text>
</comment>
<dbReference type="Proteomes" id="UP001501295">
    <property type="component" value="Unassembled WGS sequence"/>
</dbReference>
<feature type="domain" description="SGNH hydrolase-type esterase" evidence="1">
    <location>
        <begin position="56"/>
        <end position="209"/>
    </location>
</feature>
<dbReference type="Gene3D" id="3.30.450.40">
    <property type="match status" value="1"/>
</dbReference>
<dbReference type="InterPro" id="IPR013830">
    <property type="entry name" value="SGNH_hydro"/>
</dbReference>
<sequence>MNELVCALARPLVHSTFDYRAKSFWKIPQPDDAPQAHAPGPDPDRVLVFGNGPAGGFGVRSHDLALPGQLSRAIAARTGRGATVDFLGKASSSTADVIPYLDDHPLWRYDAVVVVIGNTDAIHLTPLPQYRDYVERIVGRLLEATPATTQIVLMEIPPVSVIPTFHGVLGFFGDRHAPQLNAIAREVAATSDRVAFAPVSMQDCQSRRHRTAQDYHVWAAEIADHLLPGLLASGSVPSTVRVLEHDFPSGRSEARIAHEEDARTAPARLRRSQAQDEEARLGALRELGVLELEALPSIQPLVDGVRAAFGTTSAAFTLIDRDFQVNKVRSGFDQLLTPRATSLCSIAIQEEGAIVVSDITTDPAFAGDGSVRFYAGYPVESPSGYRVGALCIFDGDARPSATVDPDLLATYAHAVERELWAAALQQA</sequence>